<evidence type="ECO:0000313" key="3">
    <source>
        <dbReference type="EMBL" id="GGH11559.1"/>
    </source>
</evidence>
<dbReference type="Gene3D" id="1.10.1660.10">
    <property type="match status" value="1"/>
</dbReference>
<reference evidence="4" key="1">
    <citation type="journal article" date="2019" name="Int. J. Syst. Evol. Microbiol.">
        <title>The Global Catalogue of Microorganisms (GCM) 10K type strain sequencing project: providing services to taxonomists for standard genome sequencing and annotation.</title>
        <authorList>
            <consortium name="The Broad Institute Genomics Platform"/>
            <consortium name="The Broad Institute Genome Sequencing Center for Infectious Disease"/>
            <person name="Wu L."/>
            <person name="Ma J."/>
        </authorList>
    </citation>
    <scope>NUCLEOTIDE SEQUENCE [LARGE SCALE GENOMIC DNA]</scope>
    <source>
        <strain evidence="4">CGMCC 1.12769</strain>
    </source>
</reference>
<comment type="caution">
    <text evidence="3">The sequence shown here is derived from an EMBL/GenBank/DDBJ whole genome shotgun (WGS) entry which is preliminary data.</text>
</comment>
<dbReference type="SMART" id="SM00422">
    <property type="entry name" value="HTH_MERR"/>
    <property type="match status" value="1"/>
</dbReference>
<keyword evidence="1" id="KW-0238">DNA-binding</keyword>
<protein>
    <recommendedName>
        <fullName evidence="2">HTH merR-type domain-containing protein</fullName>
    </recommendedName>
</protein>
<dbReference type="InterPro" id="IPR009061">
    <property type="entry name" value="DNA-bd_dom_put_sf"/>
</dbReference>
<evidence type="ECO:0000256" key="1">
    <source>
        <dbReference type="ARBA" id="ARBA00023125"/>
    </source>
</evidence>
<proteinExistence type="predicted"/>
<organism evidence="3 4">
    <name type="scientific">Paenibacillus segetis</name>
    <dbReference type="NCBI Taxonomy" id="1325360"/>
    <lineage>
        <taxon>Bacteria</taxon>
        <taxon>Bacillati</taxon>
        <taxon>Bacillota</taxon>
        <taxon>Bacilli</taxon>
        <taxon>Bacillales</taxon>
        <taxon>Paenibacillaceae</taxon>
        <taxon>Paenibacillus</taxon>
    </lineage>
</organism>
<evidence type="ECO:0000313" key="4">
    <source>
        <dbReference type="Proteomes" id="UP000659344"/>
    </source>
</evidence>
<keyword evidence="4" id="KW-1185">Reference proteome</keyword>
<dbReference type="PANTHER" id="PTHR30204:SF97">
    <property type="entry name" value="MERR FAMILY REGULATORY PROTEIN"/>
    <property type="match status" value="1"/>
</dbReference>
<dbReference type="CDD" id="cd01107">
    <property type="entry name" value="HTH_BmrR"/>
    <property type="match status" value="1"/>
</dbReference>
<dbReference type="PANTHER" id="PTHR30204">
    <property type="entry name" value="REDOX-CYCLING DRUG-SENSING TRANSCRIPTIONAL ACTIVATOR SOXR"/>
    <property type="match status" value="1"/>
</dbReference>
<dbReference type="InterPro" id="IPR000551">
    <property type="entry name" value="MerR-type_HTH_dom"/>
</dbReference>
<dbReference type="PROSITE" id="PS50937">
    <property type="entry name" value="HTH_MERR_2"/>
    <property type="match status" value="1"/>
</dbReference>
<gene>
    <name evidence="3" type="ORF">GCM10008013_03420</name>
</gene>
<dbReference type="Pfam" id="PF13411">
    <property type="entry name" value="MerR_1"/>
    <property type="match status" value="1"/>
</dbReference>
<dbReference type="SUPFAM" id="SSF46955">
    <property type="entry name" value="Putative DNA-binding domain"/>
    <property type="match status" value="1"/>
</dbReference>
<feature type="domain" description="HTH merR-type" evidence="2">
    <location>
        <begin position="1"/>
        <end position="71"/>
    </location>
</feature>
<evidence type="ECO:0000259" key="2">
    <source>
        <dbReference type="PROSITE" id="PS50937"/>
    </source>
</evidence>
<dbReference type="InterPro" id="IPR047057">
    <property type="entry name" value="MerR_fam"/>
</dbReference>
<dbReference type="EMBL" id="BMFT01000001">
    <property type="protein sequence ID" value="GGH11559.1"/>
    <property type="molecule type" value="Genomic_DNA"/>
</dbReference>
<dbReference type="Proteomes" id="UP000659344">
    <property type="component" value="Unassembled WGS sequence"/>
</dbReference>
<name>A0ABQ1Y4Y0_9BACL</name>
<sequence length="119" mass="14174">MFKISEFSRLSKVSLKTLRYYDQISLLKPRKVDHDSGYRYYSADQLLELNRIFIYKELGFTLPQIIQLLHEDITLEHIQGMFKLKKSEIQHIIDMVQVKLARIEERMQLIENEGQVETG</sequence>
<accession>A0ABQ1Y4Y0</accession>